<dbReference type="EMBL" id="MU001671">
    <property type="protein sequence ID" value="KAF2461303.1"/>
    <property type="molecule type" value="Genomic_DNA"/>
</dbReference>
<reference evidence="4" key="1">
    <citation type="journal article" date="2020" name="Stud. Mycol.">
        <title>101 Dothideomycetes genomes: a test case for predicting lifestyles and emergence of pathogens.</title>
        <authorList>
            <person name="Haridas S."/>
            <person name="Albert R."/>
            <person name="Binder M."/>
            <person name="Bloem J."/>
            <person name="Labutti K."/>
            <person name="Salamov A."/>
            <person name="Andreopoulos B."/>
            <person name="Baker S."/>
            <person name="Barry K."/>
            <person name="Bills G."/>
            <person name="Bluhm B."/>
            <person name="Cannon C."/>
            <person name="Castanera R."/>
            <person name="Culley D."/>
            <person name="Daum C."/>
            <person name="Ezra D."/>
            <person name="Gonzalez J."/>
            <person name="Henrissat B."/>
            <person name="Kuo A."/>
            <person name="Liang C."/>
            <person name="Lipzen A."/>
            <person name="Lutzoni F."/>
            <person name="Magnuson J."/>
            <person name="Mondo S."/>
            <person name="Nolan M."/>
            <person name="Ohm R."/>
            <person name="Pangilinan J."/>
            <person name="Park H.-J."/>
            <person name="Ramirez L."/>
            <person name="Alfaro M."/>
            <person name="Sun H."/>
            <person name="Tritt A."/>
            <person name="Yoshinaga Y."/>
            <person name="Zwiers L.-H."/>
            <person name="Turgeon B."/>
            <person name="Goodwin S."/>
            <person name="Spatafora J."/>
            <person name="Crous P."/>
            <person name="Grigoriev I."/>
        </authorList>
    </citation>
    <scope>NUCLEOTIDE SEQUENCE</scope>
    <source>
        <strain evidence="4">ATCC 16933</strain>
    </source>
</reference>
<dbReference type="InterPro" id="IPR051609">
    <property type="entry name" value="NmrA/Isoflavone_reductase-like"/>
</dbReference>
<name>A0A6A6PD02_9PEZI</name>
<dbReference type="InterPro" id="IPR008030">
    <property type="entry name" value="NmrA-like"/>
</dbReference>
<dbReference type="OrthoDB" id="9974981at2759"/>
<evidence type="ECO:0000313" key="4">
    <source>
        <dbReference type="EMBL" id="KAF2461303.1"/>
    </source>
</evidence>
<dbReference type="Gene3D" id="3.40.50.720">
    <property type="entry name" value="NAD(P)-binding Rossmann-like Domain"/>
    <property type="match status" value="1"/>
</dbReference>
<keyword evidence="2" id="KW-0560">Oxidoreductase</keyword>
<dbReference type="Pfam" id="PF05368">
    <property type="entry name" value="NmrA"/>
    <property type="match status" value="1"/>
</dbReference>
<dbReference type="PANTHER" id="PTHR47706:SF9">
    <property type="entry name" value="NMRA-LIKE DOMAIN-CONTAINING PROTEIN-RELATED"/>
    <property type="match status" value="1"/>
</dbReference>
<dbReference type="GO" id="GO:0016491">
    <property type="term" value="F:oxidoreductase activity"/>
    <property type="evidence" value="ECO:0007669"/>
    <property type="project" value="UniProtKB-KW"/>
</dbReference>
<evidence type="ECO:0000256" key="2">
    <source>
        <dbReference type="ARBA" id="ARBA00023002"/>
    </source>
</evidence>
<evidence type="ECO:0000313" key="5">
    <source>
        <dbReference type="Proteomes" id="UP000799766"/>
    </source>
</evidence>
<dbReference type="SUPFAM" id="SSF51735">
    <property type="entry name" value="NAD(P)-binding Rossmann-fold domains"/>
    <property type="match status" value="1"/>
</dbReference>
<dbReference type="InterPro" id="IPR036291">
    <property type="entry name" value="NAD(P)-bd_dom_sf"/>
</dbReference>
<organism evidence="4 5">
    <name type="scientific">Lineolata rhizophorae</name>
    <dbReference type="NCBI Taxonomy" id="578093"/>
    <lineage>
        <taxon>Eukaryota</taxon>
        <taxon>Fungi</taxon>
        <taxon>Dikarya</taxon>
        <taxon>Ascomycota</taxon>
        <taxon>Pezizomycotina</taxon>
        <taxon>Dothideomycetes</taxon>
        <taxon>Dothideomycetes incertae sedis</taxon>
        <taxon>Lineolatales</taxon>
        <taxon>Lineolataceae</taxon>
        <taxon>Lineolata</taxon>
    </lineage>
</organism>
<gene>
    <name evidence="4" type="ORF">BDY21DRAFT_331733</name>
</gene>
<dbReference type="CDD" id="cd05259">
    <property type="entry name" value="PCBER_SDR_a"/>
    <property type="match status" value="1"/>
</dbReference>
<dbReference type="Gene3D" id="3.90.25.10">
    <property type="entry name" value="UDP-galactose 4-epimerase, domain 1"/>
    <property type="match status" value="1"/>
</dbReference>
<proteinExistence type="predicted"/>
<dbReference type="InterPro" id="IPR045312">
    <property type="entry name" value="PCBER-like"/>
</dbReference>
<dbReference type="PANTHER" id="PTHR47706">
    <property type="entry name" value="NMRA-LIKE FAMILY PROTEIN"/>
    <property type="match status" value="1"/>
</dbReference>
<protein>
    <submittedName>
        <fullName evidence="4">NmrA-like family protein</fullName>
    </submittedName>
</protein>
<dbReference type="AlphaFoldDB" id="A0A6A6PD02"/>
<evidence type="ECO:0000256" key="1">
    <source>
        <dbReference type="ARBA" id="ARBA00022857"/>
    </source>
</evidence>
<dbReference type="Proteomes" id="UP000799766">
    <property type="component" value="Unassembled WGS sequence"/>
</dbReference>
<accession>A0A6A6PD02</accession>
<sequence>MPSTPFKNILIVGAGGSLGSNLLQGLLAEPTFTVTALQRASSKSQLPASLPIITIPDDYPKEQLVATFTGRDVVVNAMTSTAVGEQKRFIDAAMAAGVRHYVASEYGLNNLNPAARSLSPVFDEKGRIREYLMAQEGKSAMTWTAIACGMWIKWSMRHDFLGMHIPERRFVLWDEGRGKLSCTTMENTVLALRRALLKPDETANRCLYVSDFAISQAELFAEIERQAQGEKWTRETVNSEEYIRDAKKRYDHGDMKAVYDLIETGFVTGKYGGHLEAENKLDNELLGLPKNSFEDVVKEGLIAMKVI</sequence>
<keyword evidence="5" id="KW-1185">Reference proteome</keyword>
<keyword evidence="1" id="KW-0521">NADP</keyword>
<feature type="domain" description="NmrA-like" evidence="3">
    <location>
        <begin position="7"/>
        <end position="270"/>
    </location>
</feature>
<evidence type="ECO:0000259" key="3">
    <source>
        <dbReference type="Pfam" id="PF05368"/>
    </source>
</evidence>